<dbReference type="Proteomes" id="UP001589943">
    <property type="component" value="Unassembled WGS sequence"/>
</dbReference>
<proteinExistence type="predicted"/>
<keyword evidence="2" id="KW-0472">Membrane</keyword>
<organism evidence="3 4">
    <name type="scientific">Novosphingobium aquiterrae</name>
    <dbReference type="NCBI Taxonomy" id="624388"/>
    <lineage>
        <taxon>Bacteria</taxon>
        <taxon>Pseudomonadati</taxon>
        <taxon>Pseudomonadota</taxon>
        <taxon>Alphaproteobacteria</taxon>
        <taxon>Sphingomonadales</taxon>
        <taxon>Sphingomonadaceae</taxon>
        <taxon>Novosphingobium</taxon>
    </lineage>
</organism>
<name>A0ABV6PDY0_9SPHN</name>
<dbReference type="Pfam" id="PF11739">
    <property type="entry name" value="YdbH-like"/>
    <property type="match status" value="1"/>
</dbReference>
<evidence type="ECO:0000256" key="1">
    <source>
        <dbReference type="SAM" id="MobiDB-lite"/>
    </source>
</evidence>
<evidence type="ECO:0000256" key="2">
    <source>
        <dbReference type="SAM" id="Phobius"/>
    </source>
</evidence>
<keyword evidence="4" id="KW-1185">Reference proteome</keyword>
<gene>
    <name evidence="3" type="ORF">ACFFF7_01175</name>
</gene>
<reference evidence="3 4" key="1">
    <citation type="submission" date="2024-09" db="EMBL/GenBank/DDBJ databases">
        <authorList>
            <person name="Sun Q."/>
            <person name="Mori K."/>
        </authorList>
    </citation>
    <scope>NUCLEOTIDE SEQUENCE [LARGE SCALE GENOMIC DNA]</scope>
    <source>
        <strain evidence="3 4">NCAIM B.02537</strain>
    </source>
</reference>
<protein>
    <submittedName>
        <fullName evidence="3">YdbH domain-containing protein</fullName>
    </submittedName>
</protein>
<accession>A0ABV6PDY0</accession>
<feature type="transmembrane region" description="Helical" evidence="2">
    <location>
        <begin position="26"/>
        <end position="44"/>
    </location>
</feature>
<dbReference type="InterPro" id="IPR021730">
    <property type="entry name" value="YdbH"/>
</dbReference>
<keyword evidence="2" id="KW-0812">Transmembrane</keyword>
<dbReference type="RefSeq" id="WP_379479532.1">
    <property type="nucleotide sequence ID" value="NZ_JBHLTL010000001.1"/>
</dbReference>
<keyword evidence="2" id="KW-1133">Transmembrane helix</keyword>
<feature type="region of interest" description="Disordered" evidence="1">
    <location>
        <begin position="1035"/>
        <end position="1064"/>
    </location>
</feature>
<dbReference type="EMBL" id="JBHLTL010000001">
    <property type="protein sequence ID" value="MFC0588017.1"/>
    <property type="molecule type" value="Genomic_DNA"/>
</dbReference>
<comment type="caution">
    <text evidence="3">The sequence shown here is derived from an EMBL/GenBank/DDBJ whole genome shotgun (WGS) entry which is preliminary data.</text>
</comment>
<sequence>MSDEYGEPADVAGDAPAPRRRPRARLVLGLVAGVAIAALAVVWWQRTSIANRIIAGQLSDLGLPATYKIQSIGTRRQVLTDIVIGDPAHPDMTVEKAIVAITPRFGIPTLDTVTLIRPRLYGTFKDAKASFGALDKVLFRNTGKPPSIPDLNLTLIDGRARLDSDYGIIGVKTEGQGNLRDGFSGILAVVAPRLALGGCSADKASAYGAIKVSGAAPHFAGPLRFAALNCPQQGIAVRQAATQLVLDTTDQFDRFSGTYDAVTQALSAAGVRAAAATGKGDFTFAKGDLVASYNLATRNVQTQYGAAGALGAKGIVRSGDRFARLESEGEISGSAIRPNQALDQALADAERAGKDTLIAPVAAQMRAALAREGQASALSASFLLRQTGALTSLSVPQARLRGTSGADILALSRLQLNAGGRGGARFAGNLLTGGAGLPRIEGRIESQGNGTTLARFAMQEYRAGDTRIALPQFALVMRPGGAIGFAGQAQVTGRLPGGIAQNLTLPIDGSWSRQQGLAVWRKCAQVRFDRFSINDLSLEKRDITLCPGPGQAMLRSDGRGTRFAAGATSLRLSGKLGTTPIRLNSGAVGFAWPGAVNARAIDVSLGPLDQATALRIDTLKGVLGTVSSGTFAGTDFKLANVPLDIFNAAGRWRFGGGDLALDGTSFRLEDREVDDRFRPLIARDATLTLHSTTFKANAVLREPKSDRHVVTASIVHDLDTERGFADLDVPGILFDRNLQPTTLTALALGVIANAQGTVAGTGRIDWQSGKVTSTGRFHTDKLDFAAAFGPVKGTSGTVVFNDLLGLTTAPDQRLKFASINPGIEANDGELSFQLEAERNLVINGATWPFLDGTLRLRPTRLTFGTANVRRFTLEVEGIEAARFIERMGLANISARGVFDGALPLVFDENGGRIEGGMLVSRPPGGNVSYVGELTYKDLGTMANFAFQTLRSIDYRRMQIAMDGELEGELVTRVRFDGVTQGTGAKRNIITKQFAKLPIQFNVNIRAPFQKLVGTFRSLYDTKALRDPRELGLIDKDGKALTPSVANPAPEKAPVIQPSDSRDKP</sequence>
<evidence type="ECO:0000313" key="4">
    <source>
        <dbReference type="Proteomes" id="UP001589943"/>
    </source>
</evidence>
<evidence type="ECO:0000313" key="3">
    <source>
        <dbReference type="EMBL" id="MFC0588017.1"/>
    </source>
</evidence>